<feature type="binding site" evidence="6">
    <location>
        <position position="99"/>
    </location>
    <ligand>
        <name>Mg(2+)</name>
        <dbReference type="ChEBI" id="CHEBI:18420"/>
        <label>2</label>
    </ligand>
</feature>
<comment type="function">
    <text evidence="6">Converts adenosine-3',5'-bisphosphate (PAP) to AMP.</text>
</comment>
<sequence length="262" mass="28466">MPLFAATDPADKVALLNAVAILARAAGQIELFYYRVGTVTSTKMDGSIVTAADQAADTYIVKNLNLLTPNIPVVAEESFEAGEIPDISYGRFWLVDSLDGTKEFVNDSIDFTVNIGLIWDGIPILGALHTPENGIVWGGILGEGAWEECKDGTRKMIAVRKSLPDKLSVVASRNSQNPELDAYIRKMHVKEILLRGSALKFALIARGDADIYPRTSPTMEWDTAAGHALLLAAGGTMTKFDGSRFDYGKPNFLNEKFIARGL</sequence>
<dbReference type="PRINTS" id="PR00377">
    <property type="entry name" value="IMPHPHTASES"/>
</dbReference>
<feature type="binding site" evidence="6">
    <location>
        <position position="98"/>
    </location>
    <ligand>
        <name>Mg(2+)</name>
        <dbReference type="ChEBI" id="CHEBI:18420"/>
        <label>1</label>
    </ligand>
</feature>
<evidence type="ECO:0000313" key="9">
    <source>
        <dbReference type="Proteomes" id="UP000018700"/>
    </source>
</evidence>
<evidence type="ECO:0000256" key="3">
    <source>
        <dbReference type="ARBA" id="ARBA00022519"/>
    </source>
</evidence>
<protein>
    <recommendedName>
        <fullName evidence="6">3'(2'),5'-bisphosphate nucleotidase CysQ</fullName>
        <ecNumber evidence="6">3.1.3.7</ecNumber>
    </recommendedName>
    <alternativeName>
        <fullName evidence="6">3'(2'),5-bisphosphonucleoside 3'(2')-phosphohydrolase</fullName>
    </alternativeName>
    <alternativeName>
        <fullName evidence="6">3'-phosphoadenosine 5'-phosphate phosphatase</fullName>
        <shortName evidence="6">PAP phosphatase</shortName>
    </alternativeName>
</protein>
<dbReference type="InterPro" id="IPR050725">
    <property type="entry name" value="CysQ/Inositol_MonoPase"/>
</dbReference>
<keyword evidence="6 7" id="KW-0479">Metal-binding</keyword>
<keyword evidence="5 6" id="KW-0472">Membrane</keyword>
<dbReference type="GO" id="GO:0005886">
    <property type="term" value="C:plasma membrane"/>
    <property type="evidence" value="ECO:0007669"/>
    <property type="project" value="UniProtKB-SubCell"/>
</dbReference>
<dbReference type="KEGG" id="efk:P856_436"/>
<dbReference type="GO" id="GO:0050427">
    <property type="term" value="P:3'-phosphoadenosine 5'-phosphosulfate metabolic process"/>
    <property type="evidence" value="ECO:0007669"/>
    <property type="project" value="TreeGrafter"/>
</dbReference>
<feature type="binding site" evidence="6">
    <location>
        <position position="76"/>
    </location>
    <ligand>
        <name>substrate</name>
    </ligand>
</feature>
<feature type="binding site" evidence="6">
    <location>
        <begin position="98"/>
        <end position="101"/>
    </location>
    <ligand>
        <name>substrate</name>
    </ligand>
</feature>
<gene>
    <name evidence="6 8" type="primary">cysQ</name>
    <name evidence="8" type="ORF">P856_436</name>
</gene>
<dbReference type="InterPro" id="IPR020550">
    <property type="entry name" value="Inositol_monophosphatase_CS"/>
</dbReference>
<dbReference type="Gene3D" id="3.40.190.80">
    <property type="match status" value="1"/>
</dbReference>
<feature type="binding site" evidence="7">
    <location>
        <position position="222"/>
    </location>
    <ligand>
        <name>Mg(2+)</name>
        <dbReference type="ChEBI" id="CHEBI:18420"/>
        <label>1</label>
        <note>catalytic</note>
    </ligand>
</feature>
<dbReference type="GO" id="GO:0046854">
    <property type="term" value="P:phosphatidylinositol phosphate biosynthetic process"/>
    <property type="evidence" value="ECO:0007669"/>
    <property type="project" value="InterPro"/>
</dbReference>
<dbReference type="Pfam" id="PF00459">
    <property type="entry name" value="Inositol_P"/>
    <property type="match status" value="1"/>
</dbReference>
<feature type="binding site" evidence="6">
    <location>
        <position position="96"/>
    </location>
    <ligand>
        <name>Mg(2+)</name>
        <dbReference type="ChEBI" id="CHEBI:18420"/>
        <label>1</label>
    </ligand>
</feature>
<evidence type="ECO:0000256" key="1">
    <source>
        <dbReference type="ARBA" id="ARBA00005289"/>
    </source>
</evidence>
<dbReference type="EMBL" id="CP006745">
    <property type="protein sequence ID" value="AHC73654.1"/>
    <property type="molecule type" value="Genomic_DNA"/>
</dbReference>
<reference evidence="8 9" key="1">
    <citation type="journal article" date="2013" name="PLoS ONE">
        <title>Bacterial endosymbiosis in a chordate host: long-term co-evolution and conservation of secondary metabolism.</title>
        <authorList>
            <person name="Kwan J.C."/>
            <person name="Schmidt E.W."/>
        </authorList>
    </citation>
    <scope>NUCLEOTIDE SEQUENCE [LARGE SCALE GENOMIC DNA]</scope>
    <source>
        <strain evidence="9">faulkneri L5</strain>
    </source>
</reference>
<dbReference type="InterPro" id="IPR006240">
    <property type="entry name" value="CysQ"/>
</dbReference>
<dbReference type="Gene3D" id="3.30.540.10">
    <property type="entry name" value="Fructose-1,6-Bisphosphatase, subunit A, domain 1"/>
    <property type="match status" value="1"/>
</dbReference>
<dbReference type="GO" id="GO:0000287">
    <property type="term" value="F:magnesium ion binding"/>
    <property type="evidence" value="ECO:0007669"/>
    <property type="project" value="UniProtKB-UniRule"/>
</dbReference>
<dbReference type="PANTHER" id="PTHR43028:SF5">
    <property type="entry name" value="3'(2'),5'-BISPHOSPHATE NUCLEOTIDASE 1"/>
    <property type="match status" value="1"/>
</dbReference>
<feature type="binding site" evidence="7">
    <location>
        <position position="76"/>
    </location>
    <ligand>
        <name>Mg(2+)</name>
        <dbReference type="ChEBI" id="CHEBI:18420"/>
        <label>1</label>
        <note>catalytic</note>
    </ligand>
</feature>
<dbReference type="CDD" id="cd01638">
    <property type="entry name" value="CysQ"/>
    <property type="match status" value="1"/>
</dbReference>
<comment type="cofactor">
    <cofactor evidence="6 7">
        <name>Mg(2+)</name>
        <dbReference type="ChEBI" id="CHEBI:18420"/>
    </cofactor>
</comment>
<feature type="binding site" evidence="7">
    <location>
        <position position="99"/>
    </location>
    <ligand>
        <name>Mg(2+)</name>
        <dbReference type="ChEBI" id="CHEBI:18420"/>
        <label>1</label>
        <note>catalytic</note>
    </ligand>
</feature>
<dbReference type="PATRIC" id="fig|1401328.3.peg.424"/>
<dbReference type="PANTHER" id="PTHR43028">
    <property type="entry name" value="3'(2'),5'-BISPHOSPHATE NUCLEOTIDASE 1"/>
    <property type="match status" value="1"/>
</dbReference>
<dbReference type="OrthoDB" id="9785695at2"/>
<comment type="subcellular location">
    <subcellularLocation>
        <location evidence="6">Cell inner membrane</location>
        <topology evidence="6">Peripheral membrane protein</topology>
        <orientation evidence="6">Cytoplasmic side</orientation>
    </subcellularLocation>
</comment>
<dbReference type="RefSeq" id="WP_025300533.1">
    <property type="nucleotide sequence ID" value="NZ_CP006745.1"/>
</dbReference>
<feature type="binding site" evidence="6">
    <location>
        <position position="76"/>
    </location>
    <ligand>
        <name>Mg(2+)</name>
        <dbReference type="ChEBI" id="CHEBI:18420"/>
        <label>1</label>
    </ligand>
</feature>
<dbReference type="GO" id="GO:0000103">
    <property type="term" value="P:sulfate assimilation"/>
    <property type="evidence" value="ECO:0007669"/>
    <property type="project" value="TreeGrafter"/>
</dbReference>
<dbReference type="eggNOG" id="COG1218">
    <property type="taxonomic scope" value="Bacteria"/>
</dbReference>
<accession>V9TRX1</accession>
<feature type="binding site" evidence="6">
    <location>
        <position position="96"/>
    </location>
    <ligand>
        <name>Mg(2+)</name>
        <dbReference type="ChEBI" id="CHEBI:18420"/>
        <label>2</label>
    </ligand>
</feature>
<keyword evidence="4 6" id="KW-0378">Hydrolase</keyword>
<evidence type="ECO:0000256" key="5">
    <source>
        <dbReference type="ARBA" id="ARBA00023136"/>
    </source>
</evidence>
<feature type="binding site" evidence="6">
    <location>
        <position position="222"/>
    </location>
    <ligand>
        <name>substrate</name>
    </ligand>
</feature>
<name>V9TRX1_9PROT</name>
<evidence type="ECO:0000256" key="6">
    <source>
        <dbReference type="HAMAP-Rule" id="MF_02095"/>
    </source>
</evidence>
<comment type="catalytic activity">
    <reaction evidence="6">
        <text>adenosine 3',5'-bisphosphate + H2O = AMP + phosphate</text>
        <dbReference type="Rhea" id="RHEA:10040"/>
        <dbReference type="ChEBI" id="CHEBI:15377"/>
        <dbReference type="ChEBI" id="CHEBI:43474"/>
        <dbReference type="ChEBI" id="CHEBI:58343"/>
        <dbReference type="ChEBI" id="CHEBI:456215"/>
        <dbReference type="EC" id="3.1.3.7"/>
    </reaction>
</comment>
<dbReference type="HOGENOM" id="CLU_044118_3_0_5"/>
<dbReference type="EC" id="3.1.3.7" evidence="6"/>
<keyword evidence="2 6" id="KW-1003">Cell membrane</keyword>
<dbReference type="HAMAP" id="MF_02095">
    <property type="entry name" value="CysQ"/>
    <property type="match status" value="1"/>
</dbReference>
<feature type="binding site" evidence="7">
    <location>
        <position position="96"/>
    </location>
    <ligand>
        <name>Mg(2+)</name>
        <dbReference type="ChEBI" id="CHEBI:18420"/>
        <label>1</label>
        <note>catalytic</note>
    </ligand>
</feature>
<dbReference type="InterPro" id="IPR000760">
    <property type="entry name" value="Inositol_monophosphatase-like"/>
</dbReference>
<comment type="similarity">
    <text evidence="1 6">Belongs to the inositol monophosphatase superfamily. CysQ family.</text>
</comment>
<keyword evidence="9" id="KW-1185">Reference proteome</keyword>
<evidence type="ECO:0000256" key="4">
    <source>
        <dbReference type="ARBA" id="ARBA00022801"/>
    </source>
</evidence>
<dbReference type="SUPFAM" id="SSF56655">
    <property type="entry name" value="Carbohydrate phosphatase"/>
    <property type="match status" value="1"/>
</dbReference>
<dbReference type="NCBIfam" id="TIGR01331">
    <property type="entry name" value="bisphos_cysQ"/>
    <property type="match status" value="1"/>
</dbReference>
<evidence type="ECO:0000256" key="7">
    <source>
        <dbReference type="PIRSR" id="PIRSR600760-2"/>
    </source>
</evidence>
<keyword evidence="6 7" id="KW-0460">Magnesium</keyword>
<organism evidence="8 9">
    <name type="scientific">Candidatus Endolissoclinum faulkneri L5</name>
    <dbReference type="NCBI Taxonomy" id="1401328"/>
    <lineage>
        <taxon>Bacteria</taxon>
        <taxon>Pseudomonadati</taxon>
        <taxon>Pseudomonadota</taxon>
        <taxon>Alphaproteobacteria</taxon>
        <taxon>Rhodospirillales</taxon>
        <taxon>Rhodospirillaceae</taxon>
        <taxon>Candidatus Endolissoclinum</taxon>
    </lineage>
</organism>
<dbReference type="PROSITE" id="PS00630">
    <property type="entry name" value="IMP_2"/>
    <property type="match status" value="1"/>
</dbReference>
<keyword evidence="3 6" id="KW-0997">Cell inner membrane</keyword>
<feature type="binding site" evidence="6">
    <location>
        <position position="222"/>
    </location>
    <ligand>
        <name>Mg(2+)</name>
        <dbReference type="ChEBI" id="CHEBI:18420"/>
        <label>2</label>
    </ligand>
</feature>
<dbReference type="Proteomes" id="UP000018700">
    <property type="component" value="Chromosome"/>
</dbReference>
<dbReference type="AlphaFoldDB" id="V9TRX1"/>
<dbReference type="GO" id="GO:0008441">
    <property type="term" value="F:3'(2'),5'-bisphosphate nucleotidase activity"/>
    <property type="evidence" value="ECO:0007669"/>
    <property type="project" value="UniProtKB-UniRule"/>
</dbReference>
<evidence type="ECO:0000256" key="2">
    <source>
        <dbReference type="ARBA" id="ARBA00022475"/>
    </source>
</evidence>
<evidence type="ECO:0000313" key="8">
    <source>
        <dbReference type="EMBL" id="AHC73654.1"/>
    </source>
</evidence>
<dbReference type="STRING" id="1401328.P856_436"/>
<feature type="binding site" evidence="7">
    <location>
        <position position="98"/>
    </location>
    <ligand>
        <name>Mg(2+)</name>
        <dbReference type="ChEBI" id="CHEBI:18420"/>
        <label>1</label>
        <note>catalytic</note>
    </ligand>
</feature>
<proteinExistence type="inferred from homology"/>